<comment type="caution">
    <text evidence="1">The sequence shown here is derived from an EMBL/GenBank/DDBJ whole genome shotgun (WGS) entry which is preliminary data.</text>
</comment>
<evidence type="ECO:0000313" key="1">
    <source>
        <dbReference type="EMBL" id="EGU42866.1"/>
    </source>
</evidence>
<dbReference type="Gene3D" id="2.40.30.10">
    <property type="entry name" value="Translation factors"/>
    <property type="match status" value="1"/>
</dbReference>
<evidence type="ECO:0000313" key="2">
    <source>
        <dbReference type="Proteomes" id="UP000004349"/>
    </source>
</evidence>
<proteinExistence type="predicted"/>
<name>F9RI64_9VIBR</name>
<sequence>MDKLLQEVSDIRGGLDRLTPLMTERLYEILSRAPNRVVASAVIQTLYLAQERHSDFQILNYGGMLDAFTREYRYSTPFMYILDIFNIKDVGVVVTGYLIAGQVGIEDKLCLLKADGRNIELECTGVEETLSRVSQIFISPIAMTEISQGDCLVKYSL</sequence>
<organism evidence="1 2">
    <name type="scientific">Vibrio scophthalmi LMG 19158</name>
    <dbReference type="NCBI Taxonomy" id="870967"/>
    <lineage>
        <taxon>Bacteria</taxon>
        <taxon>Pseudomonadati</taxon>
        <taxon>Pseudomonadota</taxon>
        <taxon>Gammaproteobacteria</taxon>
        <taxon>Vibrionales</taxon>
        <taxon>Vibrionaceae</taxon>
        <taxon>Vibrio</taxon>
    </lineage>
</organism>
<gene>
    <name evidence="1" type="ORF">VIS19158_09467</name>
</gene>
<dbReference type="RefSeq" id="WP_005592611.1">
    <property type="nucleotide sequence ID" value="NZ_AFWE01000014.1"/>
</dbReference>
<reference evidence="1 2" key="1">
    <citation type="journal article" date="2012" name="Int. J. Syst. Evol. Microbiol.">
        <title>Vibrio caribbeanicus sp. nov., isolated from the marine sponge Scleritoderma cyanea.</title>
        <authorList>
            <person name="Hoffmann M."/>
            <person name="Monday S.R."/>
            <person name="Allard M.W."/>
            <person name="Strain E.A."/>
            <person name="Whittaker P."/>
            <person name="Naum M."/>
            <person name="McCarthy P.J."/>
            <person name="Lopez J.V."/>
            <person name="Fischer M."/>
            <person name="Brown E.W."/>
        </authorList>
    </citation>
    <scope>NUCLEOTIDE SEQUENCE [LARGE SCALE GENOMIC DNA]</scope>
    <source>
        <strain evidence="1 2">LMG 19158</strain>
    </source>
</reference>
<dbReference type="Proteomes" id="UP000004349">
    <property type="component" value="Unassembled WGS sequence"/>
</dbReference>
<dbReference type="SUPFAM" id="SSF50447">
    <property type="entry name" value="Translation proteins"/>
    <property type="match status" value="1"/>
</dbReference>
<accession>F9RI64</accession>
<dbReference type="AlphaFoldDB" id="F9RI64"/>
<dbReference type="EMBL" id="AFWE01000014">
    <property type="protein sequence ID" value="EGU42866.1"/>
    <property type="molecule type" value="Genomic_DNA"/>
</dbReference>
<dbReference type="InterPro" id="IPR009000">
    <property type="entry name" value="Transl_B-barrel_sf"/>
</dbReference>
<protein>
    <submittedName>
        <fullName evidence="1">Uncharacterized protein</fullName>
    </submittedName>
</protein>